<evidence type="ECO:0000256" key="3">
    <source>
        <dbReference type="ARBA" id="ARBA00019010"/>
    </source>
</evidence>
<dbReference type="GO" id="GO:0005737">
    <property type="term" value="C:cytoplasm"/>
    <property type="evidence" value="ECO:0007669"/>
    <property type="project" value="UniProtKB-SubCell"/>
</dbReference>
<comment type="similarity">
    <text evidence="2">Belongs to the TsaE family.</text>
</comment>
<dbReference type="PANTHER" id="PTHR33540:SF2">
    <property type="entry name" value="TRNA THREONYLCARBAMOYLADENOSINE BIOSYNTHESIS PROTEIN TSAE"/>
    <property type="match status" value="1"/>
</dbReference>
<dbReference type="SUPFAM" id="SSF52540">
    <property type="entry name" value="P-loop containing nucleoside triphosphate hydrolases"/>
    <property type="match status" value="1"/>
</dbReference>
<keyword evidence="7" id="KW-0547">Nucleotide-binding</keyword>
<comment type="caution">
    <text evidence="11">The sequence shown here is derived from an EMBL/GenBank/DDBJ whole genome shotgun (WGS) entry which is preliminary data.</text>
</comment>
<dbReference type="PANTHER" id="PTHR33540">
    <property type="entry name" value="TRNA THREONYLCARBAMOYLADENOSINE BIOSYNTHESIS PROTEIN TSAE"/>
    <property type="match status" value="1"/>
</dbReference>
<evidence type="ECO:0000256" key="4">
    <source>
        <dbReference type="ARBA" id="ARBA00022490"/>
    </source>
</evidence>
<dbReference type="PATRIC" id="fig|56193.3.peg.1384"/>
<accession>A0A0M3ART7</accession>
<dbReference type="RefSeq" id="WP_046762839.1">
    <property type="nucleotide sequence ID" value="NZ_LBIC01000003.1"/>
</dbReference>
<dbReference type="STRING" id="56193.YP76_06715"/>
<keyword evidence="8" id="KW-0067">ATP-binding</keyword>
<keyword evidence="12" id="KW-1185">Reference proteome</keyword>
<gene>
    <name evidence="11" type="ORF">YP76_06715</name>
</gene>
<proteinExistence type="inferred from homology"/>
<evidence type="ECO:0000256" key="5">
    <source>
        <dbReference type="ARBA" id="ARBA00022694"/>
    </source>
</evidence>
<keyword evidence="6" id="KW-0479">Metal-binding</keyword>
<dbReference type="InterPro" id="IPR027417">
    <property type="entry name" value="P-loop_NTPase"/>
</dbReference>
<organism evidence="11 12">
    <name type="scientific">Sphingobium chungbukense</name>
    <dbReference type="NCBI Taxonomy" id="56193"/>
    <lineage>
        <taxon>Bacteria</taxon>
        <taxon>Pseudomonadati</taxon>
        <taxon>Pseudomonadota</taxon>
        <taxon>Alphaproteobacteria</taxon>
        <taxon>Sphingomonadales</taxon>
        <taxon>Sphingomonadaceae</taxon>
        <taxon>Sphingobium</taxon>
    </lineage>
</organism>
<evidence type="ECO:0000313" key="12">
    <source>
        <dbReference type="Proteomes" id="UP000033874"/>
    </source>
</evidence>
<evidence type="ECO:0000256" key="2">
    <source>
        <dbReference type="ARBA" id="ARBA00007599"/>
    </source>
</evidence>
<evidence type="ECO:0000256" key="8">
    <source>
        <dbReference type="ARBA" id="ARBA00022840"/>
    </source>
</evidence>
<dbReference type="GO" id="GO:0046872">
    <property type="term" value="F:metal ion binding"/>
    <property type="evidence" value="ECO:0007669"/>
    <property type="project" value="UniProtKB-KW"/>
</dbReference>
<dbReference type="Gene3D" id="3.40.50.300">
    <property type="entry name" value="P-loop containing nucleotide triphosphate hydrolases"/>
    <property type="match status" value="1"/>
</dbReference>
<dbReference type="Pfam" id="PF02367">
    <property type="entry name" value="TsaE"/>
    <property type="match status" value="1"/>
</dbReference>
<dbReference type="AlphaFoldDB" id="A0A0M3ART7"/>
<reference evidence="11 12" key="1">
    <citation type="submission" date="2015-04" db="EMBL/GenBank/DDBJ databases">
        <title>Genome sequence of aromatic hydrocarbons-degrading Sphingobium chungbukense DJ77.</title>
        <authorList>
            <person name="Kim Y.-C."/>
            <person name="Chae J.-C."/>
        </authorList>
    </citation>
    <scope>NUCLEOTIDE SEQUENCE [LARGE SCALE GENOMIC DNA]</scope>
    <source>
        <strain evidence="11 12">DJ77</strain>
    </source>
</reference>
<comment type="subcellular location">
    <subcellularLocation>
        <location evidence="1">Cytoplasm</location>
    </subcellularLocation>
</comment>
<evidence type="ECO:0000256" key="9">
    <source>
        <dbReference type="ARBA" id="ARBA00022842"/>
    </source>
</evidence>
<dbReference type="GO" id="GO:0002949">
    <property type="term" value="P:tRNA threonylcarbamoyladenosine modification"/>
    <property type="evidence" value="ECO:0007669"/>
    <property type="project" value="InterPro"/>
</dbReference>
<evidence type="ECO:0000313" key="11">
    <source>
        <dbReference type="EMBL" id="KKW92623.1"/>
    </source>
</evidence>
<dbReference type="Proteomes" id="UP000033874">
    <property type="component" value="Unassembled WGS sequence"/>
</dbReference>
<evidence type="ECO:0000256" key="7">
    <source>
        <dbReference type="ARBA" id="ARBA00022741"/>
    </source>
</evidence>
<keyword evidence="4" id="KW-0963">Cytoplasm</keyword>
<evidence type="ECO:0000256" key="6">
    <source>
        <dbReference type="ARBA" id="ARBA00022723"/>
    </source>
</evidence>
<sequence length="152" mass="16400">MAESEIILAGEAAMLAFGQKLAGLVRIGDVIALEGGLGAGKTTLARGILEGLGLEEEAPSPSFAIVQPYDIPEVRLPVAHVDLYRLDGAAEAEELALDDYLTDSLLIVEWPDRLGEGAWPDALRFHIDIEPDGARRLTARVPGAWTERWSQI</sequence>
<protein>
    <recommendedName>
        <fullName evidence="3">tRNA threonylcarbamoyladenosine biosynthesis protein TsaE</fullName>
    </recommendedName>
    <alternativeName>
        <fullName evidence="10">t(6)A37 threonylcarbamoyladenosine biosynthesis protein TsaE</fullName>
    </alternativeName>
</protein>
<evidence type="ECO:0000256" key="1">
    <source>
        <dbReference type="ARBA" id="ARBA00004496"/>
    </source>
</evidence>
<dbReference type="InterPro" id="IPR003442">
    <property type="entry name" value="T6A_TsaE"/>
</dbReference>
<dbReference type="EMBL" id="LBIC01000003">
    <property type="protein sequence ID" value="KKW92623.1"/>
    <property type="molecule type" value="Genomic_DNA"/>
</dbReference>
<dbReference type="NCBIfam" id="TIGR00150">
    <property type="entry name" value="T6A_YjeE"/>
    <property type="match status" value="1"/>
</dbReference>
<dbReference type="GO" id="GO:0005524">
    <property type="term" value="F:ATP binding"/>
    <property type="evidence" value="ECO:0007669"/>
    <property type="project" value="UniProtKB-KW"/>
</dbReference>
<evidence type="ECO:0000256" key="10">
    <source>
        <dbReference type="ARBA" id="ARBA00032441"/>
    </source>
</evidence>
<name>A0A0M3ART7_9SPHN</name>
<keyword evidence="9" id="KW-0460">Magnesium</keyword>
<keyword evidence="5" id="KW-0819">tRNA processing</keyword>